<comment type="caution">
    <text evidence="1">The sequence shown here is derived from an EMBL/GenBank/DDBJ whole genome shotgun (WGS) entry which is preliminary data.</text>
</comment>
<organism evidence="1 2">
    <name type="scientific">Smallanthus sonchifolius</name>
    <dbReference type="NCBI Taxonomy" id="185202"/>
    <lineage>
        <taxon>Eukaryota</taxon>
        <taxon>Viridiplantae</taxon>
        <taxon>Streptophyta</taxon>
        <taxon>Embryophyta</taxon>
        <taxon>Tracheophyta</taxon>
        <taxon>Spermatophyta</taxon>
        <taxon>Magnoliopsida</taxon>
        <taxon>eudicotyledons</taxon>
        <taxon>Gunneridae</taxon>
        <taxon>Pentapetalae</taxon>
        <taxon>asterids</taxon>
        <taxon>campanulids</taxon>
        <taxon>Asterales</taxon>
        <taxon>Asteraceae</taxon>
        <taxon>Asteroideae</taxon>
        <taxon>Heliantheae alliance</taxon>
        <taxon>Millerieae</taxon>
        <taxon>Smallanthus</taxon>
    </lineage>
</organism>
<protein>
    <submittedName>
        <fullName evidence="1">Uncharacterized protein</fullName>
    </submittedName>
</protein>
<accession>A0ACB9FU49</accession>
<reference evidence="1 2" key="2">
    <citation type="journal article" date="2022" name="Mol. Ecol. Resour.">
        <title>The genomes of chicory, endive, great burdock and yacon provide insights into Asteraceae paleo-polyploidization history and plant inulin production.</title>
        <authorList>
            <person name="Fan W."/>
            <person name="Wang S."/>
            <person name="Wang H."/>
            <person name="Wang A."/>
            <person name="Jiang F."/>
            <person name="Liu H."/>
            <person name="Zhao H."/>
            <person name="Xu D."/>
            <person name="Zhang Y."/>
        </authorList>
    </citation>
    <scope>NUCLEOTIDE SEQUENCE [LARGE SCALE GENOMIC DNA]</scope>
    <source>
        <strain evidence="2">cv. Yunnan</strain>
        <tissue evidence="1">Leaves</tissue>
    </source>
</reference>
<sequence>MLLPTTKLGMQLNLPLKPSYSTCSGSTIIASSKYAYVDEDSVPTFTVPHSDEAMEVLEKKASRSYVGVGVNPSTDFAAGGDASGGPAKFFMPAPASEIRKEEEEE</sequence>
<proteinExistence type="predicted"/>
<gene>
    <name evidence="1" type="ORF">L1987_48830</name>
</gene>
<evidence type="ECO:0000313" key="2">
    <source>
        <dbReference type="Proteomes" id="UP001056120"/>
    </source>
</evidence>
<dbReference type="EMBL" id="CM042033">
    <property type="protein sequence ID" value="KAI3774281.1"/>
    <property type="molecule type" value="Genomic_DNA"/>
</dbReference>
<evidence type="ECO:0000313" key="1">
    <source>
        <dbReference type="EMBL" id="KAI3774281.1"/>
    </source>
</evidence>
<reference evidence="2" key="1">
    <citation type="journal article" date="2022" name="Mol. Ecol. Resour.">
        <title>The genomes of chicory, endive, great burdock and yacon provide insights into Asteraceae palaeo-polyploidization history and plant inulin production.</title>
        <authorList>
            <person name="Fan W."/>
            <person name="Wang S."/>
            <person name="Wang H."/>
            <person name="Wang A."/>
            <person name="Jiang F."/>
            <person name="Liu H."/>
            <person name="Zhao H."/>
            <person name="Xu D."/>
            <person name="Zhang Y."/>
        </authorList>
    </citation>
    <scope>NUCLEOTIDE SEQUENCE [LARGE SCALE GENOMIC DNA]</scope>
    <source>
        <strain evidence="2">cv. Yunnan</strain>
    </source>
</reference>
<dbReference type="Proteomes" id="UP001056120">
    <property type="component" value="Linkage Group LG16"/>
</dbReference>
<name>A0ACB9FU49_9ASTR</name>
<keyword evidence="2" id="KW-1185">Reference proteome</keyword>